<dbReference type="Proteomes" id="UP001521181">
    <property type="component" value="Unassembled WGS sequence"/>
</dbReference>
<dbReference type="InterPro" id="IPR029058">
    <property type="entry name" value="AB_hydrolase_fold"/>
</dbReference>
<keyword evidence="2" id="KW-1185">Reference proteome</keyword>
<protein>
    <recommendedName>
        <fullName evidence="3">Sulfotransferase domain-containing protein</fullName>
    </recommendedName>
</protein>
<dbReference type="EMBL" id="JAJUOS010000001">
    <property type="protein sequence ID" value="MCE5972294.1"/>
    <property type="molecule type" value="Genomic_DNA"/>
</dbReference>
<dbReference type="RefSeq" id="WP_233675299.1">
    <property type="nucleotide sequence ID" value="NZ_JAJUOS010000001.1"/>
</dbReference>
<proteinExistence type="predicted"/>
<dbReference type="InterPro" id="IPR027417">
    <property type="entry name" value="P-loop_NTPase"/>
</dbReference>
<accession>A0ABS8YQX2</accession>
<evidence type="ECO:0008006" key="3">
    <source>
        <dbReference type="Google" id="ProtNLM"/>
    </source>
</evidence>
<dbReference type="SUPFAM" id="SSF53474">
    <property type="entry name" value="alpha/beta-Hydrolases"/>
    <property type="match status" value="1"/>
</dbReference>
<organism evidence="1 2">
    <name type="scientific">Rhodobacter flavimaris</name>
    <dbReference type="NCBI Taxonomy" id="2907145"/>
    <lineage>
        <taxon>Bacteria</taxon>
        <taxon>Pseudomonadati</taxon>
        <taxon>Pseudomonadota</taxon>
        <taxon>Alphaproteobacteria</taxon>
        <taxon>Rhodobacterales</taxon>
        <taxon>Rhodobacter group</taxon>
        <taxon>Rhodobacter</taxon>
    </lineage>
</organism>
<gene>
    <name evidence="1" type="ORF">LZA78_02150</name>
</gene>
<name>A0ABS8YQX2_9RHOB</name>
<sequence length="625" mass="69854">MLVMHIGSPKTGTTSLQGFFHTNEVALRERGINYMRSGRSHIAHNPLPMAVAQRDAAAILDAIVAEHNAAPDTAHVISSEIMFRIIVARRLRETLPEALRDQTRVVCYLRRQDLYAEAIYKQLAKNGLVKLDRGEFLSGHLPKLKYSAILDTYAAIFGAQNIVVRAFERERFKGGDIVEDFACEHLGLGSLEGFSRQPSQSNPSLSVELTEMLGRIAYERHANPRQLVRELSNMDDPLLFSSRDTFSWSERREIMAYVASDNEKIRATYLPDHDTLFEQGDLTRNNSDNALAPERVAARAHAGALALARALQTLAVSAPPHARPNLAPQSFAPATPPGPAYPIWFDEICPAGPRKGYFHWLGHHGASFVDRGPEHLVVTFDNLHNVGDIRPERNPWAAKFCADNGWSHLGIISQRPDWLRDADLIAFFREQADRGFFERFRRVSFAGTSMGGFGAVAFSALSPGATVVAFSPQSTLDRQLVPWERRFAKGRSADWSLPFSDAAQGITTARKVWLIYDPFNAPDRRHVERLAGPNVTALRAPGLGHKTALALNRMGLLQPVIESALDGQLETRAFAQMIRARRSLFIYREEMAGYLTRRGQEARANRLRDLFKQVRRASGGRTAYE</sequence>
<evidence type="ECO:0000313" key="2">
    <source>
        <dbReference type="Proteomes" id="UP001521181"/>
    </source>
</evidence>
<dbReference type="SUPFAM" id="SSF52540">
    <property type="entry name" value="P-loop containing nucleoside triphosphate hydrolases"/>
    <property type="match status" value="1"/>
</dbReference>
<comment type="caution">
    <text evidence="1">The sequence shown here is derived from an EMBL/GenBank/DDBJ whole genome shotgun (WGS) entry which is preliminary data.</text>
</comment>
<reference evidence="1 2" key="1">
    <citation type="submission" date="2021-12" db="EMBL/GenBank/DDBJ databases">
        <title>Sinirhodobacter sp. WL0062 is a bacterium isolated from seawater.</title>
        <authorList>
            <person name="Wang L."/>
            <person name="He W."/>
            <person name="Zhang D.-F."/>
        </authorList>
    </citation>
    <scope>NUCLEOTIDE SEQUENCE [LARGE SCALE GENOMIC DNA]</scope>
    <source>
        <strain evidence="1 2">WL0062</strain>
    </source>
</reference>
<evidence type="ECO:0000313" key="1">
    <source>
        <dbReference type="EMBL" id="MCE5972294.1"/>
    </source>
</evidence>